<name>A0ABQ4E1F1_9ACTN</name>
<accession>A0ABQ4E1F1</accession>
<dbReference type="Pfam" id="PF11271">
    <property type="entry name" value="PorA"/>
    <property type="match status" value="1"/>
</dbReference>
<organism evidence="3 4">
    <name type="scientific">Plantactinospora endophytica</name>
    <dbReference type="NCBI Taxonomy" id="673535"/>
    <lineage>
        <taxon>Bacteria</taxon>
        <taxon>Bacillati</taxon>
        <taxon>Actinomycetota</taxon>
        <taxon>Actinomycetes</taxon>
        <taxon>Micromonosporales</taxon>
        <taxon>Micromonosporaceae</taxon>
        <taxon>Plantactinospora</taxon>
    </lineage>
</organism>
<keyword evidence="2" id="KW-0472">Membrane</keyword>
<feature type="transmembrane region" description="Helical" evidence="2">
    <location>
        <begin position="311"/>
        <end position="329"/>
    </location>
</feature>
<feature type="region of interest" description="Disordered" evidence="1">
    <location>
        <begin position="334"/>
        <end position="404"/>
    </location>
</feature>
<gene>
    <name evidence="3" type="ORF">Pen02_34900</name>
</gene>
<dbReference type="Proteomes" id="UP000646749">
    <property type="component" value="Unassembled WGS sequence"/>
</dbReference>
<keyword evidence="2" id="KW-0812">Transmembrane</keyword>
<reference evidence="3 4" key="1">
    <citation type="submission" date="2021-01" db="EMBL/GenBank/DDBJ databases">
        <title>Whole genome shotgun sequence of Plantactinospora endophytica NBRC 110450.</title>
        <authorList>
            <person name="Komaki H."/>
            <person name="Tamura T."/>
        </authorList>
    </citation>
    <scope>NUCLEOTIDE SEQUENCE [LARGE SCALE GENOMIC DNA]</scope>
    <source>
        <strain evidence="3 4">NBRC 110450</strain>
    </source>
</reference>
<evidence type="ECO:0000256" key="2">
    <source>
        <dbReference type="SAM" id="Phobius"/>
    </source>
</evidence>
<proteinExistence type="predicted"/>
<evidence type="ECO:0000313" key="3">
    <source>
        <dbReference type="EMBL" id="GIG88554.1"/>
    </source>
</evidence>
<evidence type="ECO:0000256" key="1">
    <source>
        <dbReference type="SAM" id="MobiDB-lite"/>
    </source>
</evidence>
<comment type="caution">
    <text evidence="3">The sequence shown here is derived from an EMBL/GenBank/DDBJ whole genome shotgun (WGS) entry which is preliminary data.</text>
</comment>
<feature type="compositionally biased region" description="Basic and acidic residues" evidence="1">
    <location>
        <begin position="380"/>
        <end position="404"/>
    </location>
</feature>
<dbReference type="InterPro" id="IPR021424">
    <property type="entry name" value="PorA"/>
</dbReference>
<keyword evidence="2" id="KW-1133">Transmembrane helix</keyword>
<protein>
    <recommendedName>
        <fullName evidence="5">DUF3068 domain-containing protein</fullName>
    </recommendedName>
</protein>
<evidence type="ECO:0008006" key="5">
    <source>
        <dbReference type="Google" id="ProtNLM"/>
    </source>
</evidence>
<evidence type="ECO:0000313" key="4">
    <source>
        <dbReference type="Proteomes" id="UP000646749"/>
    </source>
</evidence>
<sequence length="404" mass="44429">MRFRIGAALFGLGVLLLVFAVGLAFYVAPRVTKLPYDLAASTSVAEAPNARFMQIKRVGDEVSIEIREGTLVSTIEVVPQAQGTNTKLPAELRDDAVAWEVYQTVNWKERQELINAYATGLALDRVSGEAVDWDEQWLDDSDQKFDPRADKERPSAVDVDYAGQTYKFPFGTEQKTYRYFDRDLRQALPIEFKGVETILGTEVYRFEQVIDKQPQQVPADRVQPLLNRFAAGATSGRIEYSNTRTLWVEPNTGQYLKVREQQHKELVPNTGNPTVLLDATFTYTDQTVEEAAERADENGSRLALVGRQGPIGLGVLGLLAVIGGLVLVIRGNGGGGGAHRAGDDVPRTGDGAGQQGDGAVTEQESYPDGPMTDTVPAASDRWRRETTPSRRPDDDESGRADPRN</sequence>
<dbReference type="RefSeq" id="WP_203867066.1">
    <property type="nucleotide sequence ID" value="NZ_BONW01000016.1"/>
</dbReference>
<dbReference type="EMBL" id="BONW01000016">
    <property type="protein sequence ID" value="GIG88554.1"/>
    <property type="molecule type" value="Genomic_DNA"/>
</dbReference>
<keyword evidence="4" id="KW-1185">Reference proteome</keyword>